<organism evidence="1 2">
    <name type="scientific">Bacillus sonorensis</name>
    <dbReference type="NCBI Taxonomy" id="119858"/>
    <lineage>
        <taxon>Bacteria</taxon>
        <taxon>Bacillati</taxon>
        <taxon>Bacillota</taxon>
        <taxon>Bacilli</taxon>
        <taxon>Bacillales</taxon>
        <taxon>Bacillaceae</taxon>
        <taxon>Bacillus</taxon>
    </lineage>
</organism>
<name>A0ABM6LGA4_9BACI</name>
<proteinExistence type="predicted"/>
<gene>
    <name evidence="1" type="ORF">S101395_01826</name>
</gene>
<dbReference type="InterPro" id="IPR028957">
    <property type="entry name" value="Imm50"/>
</dbReference>
<protein>
    <recommendedName>
        <fullName evidence="3">Immunity protein 50</fullName>
    </recommendedName>
</protein>
<dbReference type="Proteomes" id="UP000196877">
    <property type="component" value="Chromosome"/>
</dbReference>
<accession>A0ABM6LGA4</accession>
<dbReference type="Pfam" id="PF15594">
    <property type="entry name" value="Imm50"/>
    <property type="match status" value="1"/>
</dbReference>
<dbReference type="EMBL" id="CP021920">
    <property type="protein sequence ID" value="ASB88335.1"/>
    <property type="molecule type" value="Genomic_DNA"/>
</dbReference>
<evidence type="ECO:0008006" key="3">
    <source>
        <dbReference type="Google" id="ProtNLM"/>
    </source>
</evidence>
<evidence type="ECO:0000313" key="2">
    <source>
        <dbReference type="Proteomes" id="UP000196877"/>
    </source>
</evidence>
<dbReference type="GeneID" id="92854147"/>
<keyword evidence="2" id="KW-1185">Reference proteome</keyword>
<sequence>MISQVKFMNPQAIVNIFGGMPEFIDSELMNVELRREGPCLFVRLMTKESVENKPERWDKWDVIYIEMSFIGVRNLSIKDFGTDHIINQFEINEVGEDGSLKITCNNHMQIECIFEWARIEKVSPGLLGIS</sequence>
<dbReference type="RefSeq" id="WP_006637588.1">
    <property type="nucleotide sequence ID" value="NZ_BORD01000003.1"/>
</dbReference>
<evidence type="ECO:0000313" key="1">
    <source>
        <dbReference type="EMBL" id="ASB88335.1"/>
    </source>
</evidence>
<reference evidence="1 2" key="1">
    <citation type="submission" date="2017-06" db="EMBL/GenBank/DDBJ databases">
        <title>Genome sequence of Bacillus sonorensis strain SRCM101395.</title>
        <authorList>
            <person name="Cho S.H."/>
        </authorList>
    </citation>
    <scope>NUCLEOTIDE SEQUENCE [LARGE SCALE GENOMIC DNA]</scope>
    <source>
        <strain evidence="1 2">SRCM101395</strain>
    </source>
</reference>